<reference evidence="7" key="1">
    <citation type="submission" date="2025-08" db="UniProtKB">
        <authorList>
            <consortium name="RefSeq"/>
        </authorList>
    </citation>
    <scope>IDENTIFICATION</scope>
    <source>
        <tissue evidence="7">Tongue muscle</tissue>
    </source>
</reference>
<protein>
    <submittedName>
        <fullName evidence="7">GTPase IMAP family member 2</fullName>
    </submittedName>
</protein>
<dbReference type="InterPro" id="IPR006703">
    <property type="entry name" value="G_AIG1"/>
</dbReference>
<keyword evidence="4" id="KW-0472">Membrane</keyword>
<keyword evidence="4" id="KW-1133">Transmembrane helix</keyword>
<dbReference type="RefSeq" id="XP_070320771.1">
    <property type="nucleotide sequence ID" value="XM_070464670.1"/>
</dbReference>
<dbReference type="CDD" id="cd01852">
    <property type="entry name" value="AIG1"/>
    <property type="match status" value="1"/>
</dbReference>
<proteinExistence type="inferred from homology"/>
<evidence type="ECO:0000256" key="3">
    <source>
        <dbReference type="ARBA" id="ARBA00023134"/>
    </source>
</evidence>
<organism evidence="6 7">
    <name type="scientific">Odocoileus virginianus</name>
    <name type="common">White-tailed deer</name>
    <dbReference type="NCBI Taxonomy" id="9874"/>
    <lineage>
        <taxon>Eukaryota</taxon>
        <taxon>Metazoa</taxon>
        <taxon>Chordata</taxon>
        <taxon>Craniata</taxon>
        <taxon>Vertebrata</taxon>
        <taxon>Euteleostomi</taxon>
        <taxon>Mammalia</taxon>
        <taxon>Eutheria</taxon>
        <taxon>Laurasiatheria</taxon>
        <taxon>Artiodactyla</taxon>
        <taxon>Ruminantia</taxon>
        <taxon>Pecora</taxon>
        <taxon>Cervidae</taxon>
        <taxon>Odocoileinae</taxon>
        <taxon>Odocoileus</taxon>
    </lineage>
</organism>
<evidence type="ECO:0000256" key="4">
    <source>
        <dbReference type="SAM" id="Phobius"/>
    </source>
</evidence>
<comment type="similarity">
    <text evidence="1">Belongs to the TRAFAC class TrmE-Era-EngA-EngB-Septin-like GTPase superfamily. AIG1/Toc34/Toc159-like paraseptin GTPase family. IAN subfamily.</text>
</comment>
<feature type="transmembrane region" description="Helical" evidence="4">
    <location>
        <begin position="305"/>
        <end position="324"/>
    </location>
</feature>
<evidence type="ECO:0000256" key="1">
    <source>
        <dbReference type="ARBA" id="ARBA00008535"/>
    </source>
</evidence>
<evidence type="ECO:0000256" key="2">
    <source>
        <dbReference type="ARBA" id="ARBA00022741"/>
    </source>
</evidence>
<dbReference type="Gene3D" id="3.40.50.300">
    <property type="entry name" value="P-loop containing nucleotide triphosphate hydrolases"/>
    <property type="match status" value="1"/>
</dbReference>
<gene>
    <name evidence="7" type="primary">GIMAP2</name>
</gene>
<keyword evidence="3" id="KW-0342">GTP-binding</keyword>
<dbReference type="InterPro" id="IPR045058">
    <property type="entry name" value="GIMA/IAN/Toc"/>
</dbReference>
<accession>A0ABM4HYX5</accession>
<dbReference type="PANTHER" id="PTHR10903">
    <property type="entry name" value="GTPASE, IMAP FAMILY MEMBER-RELATED"/>
    <property type="match status" value="1"/>
</dbReference>
<name>A0ABM4HYX5_ODOVR</name>
<dbReference type="PANTHER" id="PTHR10903:SF7">
    <property type="entry name" value="GTPASE IMAP FAMILY MEMBER 2"/>
    <property type="match status" value="1"/>
</dbReference>
<feature type="transmembrane region" description="Helical" evidence="4">
    <location>
        <begin position="273"/>
        <end position="293"/>
    </location>
</feature>
<dbReference type="SUPFAM" id="SSF52540">
    <property type="entry name" value="P-loop containing nucleoside triphosphate hydrolases"/>
    <property type="match status" value="1"/>
</dbReference>
<evidence type="ECO:0000259" key="5">
    <source>
        <dbReference type="PROSITE" id="PS51720"/>
    </source>
</evidence>
<dbReference type="Pfam" id="PF04548">
    <property type="entry name" value="AIG1"/>
    <property type="match status" value="1"/>
</dbReference>
<dbReference type="InterPro" id="IPR027417">
    <property type="entry name" value="P-loop_NTPase"/>
</dbReference>
<dbReference type="PROSITE" id="PS51720">
    <property type="entry name" value="G_AIG1"/>
    <property type="match status" value="1"/>
</dbReference>
<dbReference type="GeneID" id="110122180"/>
<sequence>MTTPLPSQVNLLLAGPYTKNHPVHCARGSELRRILVGETGTSKSVTGNSILRKPAFESRLSAQSLTQTCSESRGSWGETEVVVIDTPDMFCGKDPSDSLNQEVHRCYLLSAPGPHVLLLVMKLGRFTMEDQQAIQGVKEIFGEGAMRHTAVVFTRKEDLKGGSLRDFIQGSDNRALSELVAACGGRVCAFDNCTTGSTWDDHVKELMDSIESLVTVERSDHYTNRLYNLLTQSECGPVQSEQRLQDFKGSFIKYMEIQTRGTIMAKANCLRKALLQTALCIALCAQVSATLLIQLFCVLHRTCDFFCRLPFSMCSLFCSLLLVIPKQLVMIFRKASRLDARLLCHSY</sequence>
<keyword evidence="2" id="KW-0547">Nucleotide-binding</keyword>
<feature type="domain" description="AIG1-type G" evidence="5">
    <location>
        <begin position="28"/>
        <end position="231"/>
    </location>
</feature>
<dbReference type="Proteomes" id="UP001652640">
    <property type="component" value="Unplaced"/>
</dbReference>
<keyword evidence="4" id="KW-0812">Transmembrane</keyword>
<evidence type="ECO:0000313" key="6">
    <source>
        <dbReference type="Proteomes" id="UP001652640"/>
    </source>
</evidence>
<evidence type="ECO:0000313" key="7">
    <source>
        <dbReference type="RefSeq" id="XP_070320771.1"/>
    </source>
</evidence>
<keyword evidence="6" id="KW-1185">Reference proteome</keyword>